<feature type="domain" description="Pseudouridine synthase I TruA alpha/beta" evidence="8">
    <location>
        <begin position="143"/>
        <end position="245"/>
    </location>
</feature>
<protein>
    <recommendedName>
        <fullName evidence="4">tRNA pseudouridine synthase A</fullName>
        <ecNumber evidence="4">5.4.99.12</ecNumber>
    </recommendedName>
    <alternativeName>
        <fullName evidence="4">tRNA pseudouridine(38-40) synthase</fullName>
    </alternativeName>
    <alternativeName>
        <fullName evidence="4">tRNA pseudouridylate synthase I</fullName>
    </alternativeName>
    <alternativeName>
        <fullName evidence="4">tRNA-uridine isomerase I</fullName>
    </alternativeName>
</protein>
<dbReference type="Pfam" id="PF01416">
    <property type="entry name" value="PseudoU_synth_1"/>
    <property type="match status" value="2"/>
</dbReference>
<evidence type="ECO:0000256" key="7">
    <source>
        <dbReference type="RuleBase" id="RU003792"/>
    </source>
</evidence>
<dbReference type="EMBL" id="DVGY01000137">
    <property type="protein sequence ID" value="HIR41384.1"/>
    <property type="molecule type" value="Genomic_DNA"/>
</dbReference>
<organism evidence="9 10">
    <name type="scientific">Candidatus Egerieicola pullicola</name>
    <dbReference type="NCBI Taxonomy" id="2840775"/>
    <lineage>
        <taxon>Bacteria</taxon>
        <taxon>Bacillati</taxon>
        <taxon>Bacillota</taxon>
        <taxon>Clostridia</taxon>
        <taxon>Eubacteriales</taxon>
        <taxon>Oscillospiraceae</taxon>
        <taxon>Oscillospiraceae incertae sedis</taxon>
        <taxon>Candidatus Egerieicola</taxon>
    </lineage>
</organism>
<comment type="caution">
    <text evidence="9">The sequence shown here is derived from an EMBL/GenBank/DDBJ whole genome shotgun (WGS) entry which is preliminary data.</text>
</comment>
<dbReference type="PIRSF" id="PIRSF001430">
    <property type="entry name" value="tRNA_psdUrid_synth"/>
    <property type="match status" value="1"/>
</dbReference>
<dbReference type="InterPro" id="IPR001406">
    <property type="entry name" value="PsdUridine_synth_TruA"/>
</dbReference>
<dbReference type="Proteomes" id="UP000886749">
    <property type="component" value="Unassembled WGS sequence"/>
</dbReference>
<dbReference type="InterPro" id="IPR020094">
    <property type="entry name" value="TruA/RsuA/RluB/E/F_N"/>
</dbReference>
<evidence type="ECO:0000256" key="6">
    <source>
        <dbReference type="PIRSR" id="PIRSR001430-2"/>
    </source>
</evidence>
<evidence type="ECO:0000256" key="1">
    <source>
        <dbReference type="ARBA" id="ARBA00009375"/>
    </source>
</evidence>
<comment type="similarity">
    <text evidence="1 4 7">Belongs to the tRNA pseudouridine synthase TruA family.</text>
</comment>
<evidence type="ECO:0000259" key="8">
    <source>
        <dbReference type="Pfam" id="PF01416"/>
    </source>
</evidence>
<dbReference type="Gene3D" id="3.30.70.660">
    <property type="entry name" value="Pseudouridine synthase I, catalytic domain, C-terminal subdomain"/>
    <property type="match status" value="1"/>
</dbReference>
<dbReference type="AlphaFoldDB" id="A0A9D1DDH8"/>
<name>A0A9D1DDH8_9FIRM</name>
<dbReference type="Gene3D" id="3.30.70.580">
    <property type="entry name" value="Pseudouridine synthase I, catalytic domain, N-terminal subdomain"/>
    <property type="match status" value="1"/>
</dbReference>
<feature type="active site" description="Nucleophile" evidence="4 5">
    <location>
        <position position="52"/>
    </location>
</feature>
<keyword evidence="2 4" id="KW-0819">tRNA processing</keyword>
<dbReference type="GO" id="GO:0031119">
    <property type="term" value="P:tRNA pseudouridine synthesis"/>
    <property type="evidence" value="ECO:0007669"/>
    <property type="project" value="UniProtKB-UniRule"/>
</dbReference>
<evidence type="ECO:0000313" key="9">
    <source>
        <dbReference type="EMBL" id="HIR41384.1"/>
    </source>
</evidence>
<dbReference type="InterPro" id="IPR020095">
    <property type="entry name" value="PsdUridine_synth_TruA_C"/>
</dbReference>
<evidence type="ECO:0000256" key="5">
    <source>
        <dbReference type="PIRSR" id="PIRSR001430-1"/>
    </source>
</evidence>
<proteinExistence type="inferred from homology"/>
<keyword evidence="3 4" id="KW-0413">Isomerase</keyword>
<feature type="domain" description="Pseudouridine synthase I TruA alpha/beta" evidence="8">
    <location>
        <begin position="11"/>
        <end position="104"/>
    </location>
</feature>
<dbReference type="InterPro" id="IPR020097">
    <property type="entry name" value="PsdUridine_synth_TruA_a/b_dom"/>
</dbReference>
<reference evidence="9" key="2">
    <citation type="journal article" date="2021" name="PeerJ">
        <title>Extensive microbial diversity within the chicken gut microbiome revealed by metagenomics and culture.</title>
        <authorList>
            <person name="Gilroy R."/>
            <person name="Ravi A."/>
            <person name="Getino M."/>
            <person name="Pursley I."/>
            <person name="Horton D.L."/>
            <person name="Alikhan N.F."/>
            <person name="Baker D."/>
            <person name="Gharbi K."/>
            <person name="Hall N."/>
            <person name="Watson M."/>
            <person name="Adriaenssens E.M."/>
            <person name="Foster-Nyarko E."/>
            <person name="Jarju S."/>
            <person name="Secka A."/>
            <person name="Antonio M."/>
            <person name="Oren A."/>
            <person name="Chaudhuri R.R."/>
            <person name="La Ragione R."/>
            <person name="Hildebrand F."/>
            <person name="Pallen M.J."/>
        </authorList>
    </citation>
    <scope>NUCLEOTIDE SEQUENCE</scope>
    <source>
        <strain evidence="9">CHK184-25365</strain>
    </source>
</reference>
<comment type="catalytic activity">
    <reaction evidence="4 7">
        <text>uridine(38/39/40) in tRNA = pseudouridine(38/39/40) in tRNA</text>
        <dbReference type="Rhea" id="RHEA:22376"/>
        <dbReference type="Rhea" id="RHEA-COMP:10085"/>
        <dbReference type="Rhea" id="RHEA-COMP:10087"/>
        <dbReference type="ChEBI" id="CHEBI:65314"/>
        <dbReference type="ChEBI" id="CHEBI:65315"/>
        <dbReference type="EC" id="5.4.99.12"/>
    </reaction>
</comment>
<dbReference type="EC" id="5.4.99.12" evidence="4"/>
<reference evidence="9" key="1">
    <citation type="submission" date="2020-10" db="EMBL/GenBank/DDBJ databases">
        <authorList>
            <person name="Gilroy R."/>
        </authorList>
    </citation>
    <scope>NUCLEOTIDE SEQUENCE</scope>
    <source>
        <strain evidence="9">CHK184-25365</strain>
    </source>
</reference>
<dbReference type="InterPro" id="IPR020103">
    <property type="entry name" value="PsdUridine_synth_cat_dom_sf"/>
</dbReference>
<gene>
    <name evidence="4 9" type="primary">truA</name>
    <name evidence="9" type="ORF">IAB36_06120</name>
</gene>
<dbReference type="NCBIfam" id="TIGR00071">
    <property type="entry name" value="hisT_truA"/>
    <property type="match status" value="1"/>
</dbReference>
<evidence type="ECO:0000256" key="3">
    <source>
        <dbReference type="ARBA" id="ARBA00023235"/>
    </source>
</evidence>
<evidence type="ECO:0000313" key="10">
    <source>
        <dbReference type="Proteomes" id="UP000886749"/>
    </source>
</evidence>
<dbReference type="GO" id="GO:0160147">
    <property type="term" value="F:tRNA pseudouridine(38-40) synthase activity"/>
    <property type="evidence" value="ECO:0007669"/>
    <property type="project" value="UniProtKB-EC"/>
</dbReference>
<comment type="subunit">
    <text evidence="4">Homodimer.</text>
</comment>
<evidence type="ECO:0000256" key="2">
    <source>
        <dbReference type="ARBA" id="ARBA00022694"/>
    </source>
</evidence>
<dbReference type="PANTHER" id="PTHR11142">
    <property type="entry name" value="PSEUDOURIDYLATE SYNTHASE"/>
    <property type="match status" value="1"/>
</dbReference>
<comment type="caution">
    <text evidence="4">Lacks conserved residue(s) required for the propagation of feature annotation.</text>
</comment>
<comment type="function">
    <text evidence="4">Formation of pseudouridine at positions 38, 39 and 40 in the anticodon stem and loop of transfer RNAs.</text>
</comment>
<dbReference type="GO" id="GO:0003723">
    <property type="term" value="F:RNA binding"/>
    <property type="evidence" value="ECO:0007669"/>
    <property type="project" value="InterPro"/>
</dbReference>
<dbReference type="CDD" id="cd02570">
    <property type="entry name" value="PseudoU_synth_EcTruA"/>
    <property type="match status" value="1"/>
</dbReference>
<evidence type="ECO:0000256" key="4">
    <source>
        <dbReference type="HAMAP-Rule" id="MF_00171"/>
    </source>
</evidence>
<dbReference type="PANTHER" id="PTHR11142:SF0">
    <property type="entry name" value="TRNA PSEUDOURIDINE SYNTHASE-LIKE 1"/>
    <property type="match status" value="1"/>
</dbReference>
<feature type="binding site" evidence="4 6">
    <location>
        <position position="110"/>
    </location>
    <ligand>
        <name>substrate</name>
    </ligand>
</feature>
<dbReference type="HAMAP" id="MF_00171">
    <property type="entry name" value="TruA"/>
    <property type="match status" value="1"/>
</dbReference>
<accession>A0A9D1DDH8</accession>
<dbReference type="SUPFAM" id="SSF55120">
    <property type="entry name" value="Pseudouridine synthase"/>
    <property type="match status" value="1"/>
</dbReference>
<sequence length="257" mass="28612">MRKLLVELAYNGAGFHGWQFQKNACSVAQTVQDGLEAVLKSRVPVTGCSRTDAGVHANQFYFHTVTQATIPCEKLVYALNAALPDTIAAKSCREVEESFHARYSVQWKRYLYRIHNHPVKDPFAQGLCLRYPRRLDEQLLNQAAQDFVGTHDFSAFCAAGGKEMESNVRTIYSASVTRKGDQVYFAVEGNGFLYNMVRIMVGTLLEISEKTIAPDSIPEIIASLDRSRAGRTAPAQGLYLDHVEYGGELPGETEKNK</sequence>